<organism evidence="1 2">
    <name type="scientific">Nisaea acidiphila</name>
    <dbReference type="NCBI Taxonomy" id="1862145"/>
    <lineage>
        <taxon>Bacteria</taxon>
        <taxon>Pseudomonadati</taxon>
        <taxon>Pseudomonadota</taxon>
        <taxon>Alphaproteobacteria</taxon>
        <taxon>Rhodospirillales</taxon>
        <taxon>Thalassobaculaceae</taxon>
        <taxon>Nisaea</taxon>
    </lineage>
</organism>
<name>A0A9J7AT24_9PROT</name>
<dbReference type="EMBL" id="CP102480">
    <property type="protein sequence ID" value="UUX49641.1"/>
    <property type="molecule type" value="Genomic_DNA"/>
</dbReference>
<gene>
    <name evidence="1" type="ORF">NUH88_19850</name>
</gene>
<protein>
    <submittedName>
        <fullName evidence="1">PAS domain-containing protein</fullName>
    </submittedName>
</protein>
<dbReference type="InterPro" id="IPR009922">
    <property type="entry name" value="DUF1457"/>
</dbReference>
<evidence type="ECO:0000313" key="1">
    <source>
        <dbReference type="EMBL" id="UUX49641.1"/>
    </source>
</evidence>
<dbReference type="KEGG" id="naci:NUH88_19850"/>
<dbReference type="RefSeq" id="WP_257768421.1">
    <property type="nucleotide sequence ID" value="NZ_CP102480.1"/>
</dbReference>
<accession>A0A9J7AT24</accession>
<proteinExistence type="predicted"/>
<evidence type="ECO:0000313" key="2">
    <source>
        <dbReference type="Proteomes" id="UP001060336"/>
    </source>
</evidence>
<dbReference type="Proteomes" id="UP001060336">
    <property type="component" value="Chromosome"/>
</dbReference>
<reference evidence="1" key="1">
    <citation type="submission" date="2022-08" db="EMBL/GenBank/DDBJ databases">
        <title>Nisaea acidiphila sp. nov., isolated from a marine algal debris and emended description of the genus Nisaea Urios et al. 2008.</title>
        <authorList>
            <person name="Kwon K."/>
        </authorList>
    </citation>
    <scope>NUCLEOTIDE SEQUENCE</scope>
    <source>
        <strain evidence="1">MEBiC11861</strain>
    </source>
</reference>
<sequence>MNLPSEQSRFIYASVPEGDPAVQKLLPDPKQYSLRNYAIFGFRNEELDSDRFIHPQHRCLTDWFAKKYQKKLDGVHFREFDPLDVKPALGSIVVLEPTENIDGYRYRLYGSQVVDTYGLDLTGRTSGQLNTEATRNVRPQYQTVARNNFTIYTEHDKQRVREPDVIERWDRWSRLILPLVDEEKVVRRVLVCMVPTEVPFNSV</sequence>
<dbReference type="AlphaFoldDB" id="A0A9J7AT24"/>
<keyword evidence="2" id="KW-1185">Reference proteome</keyword>
<dbReference type="Pfam" id="PF07310">
    <property type="entry name" value="PAS_5"/>
    <property type="match status" value="1"/>
</dbReference>